<proteinExistence type="inferred from homology"/>
<evidence type="ECO:0000313" key="6">
    <source>
        <dbReference type="Proteomes" id="UP001161438"/>
    </source>
</evidence>
<accession>A0AA35NDY9</accession>
<dbReference type="GO" id="GO:0005739">
    <property type="term" value="C:mitochondrion"/>
    <property type="evidence" value="ECO:0007669"/>
    <property type="project" value="TreeGrafter"/>
</dbReference>
<dbReference type="PANTHER" id="PTHR39136:SF1">
    <property type="entry name" value="ALTERED INHERITANCE OF MITOCHONDRIA PROTEIN 11"/>
    <property type="match status" value="1"/>
</dbReference>
<feature type="transmembrane region" description="Helical" evidence="4">
    <location>
        <begin position="31"/>
        <end position="49"/>
    </location>
</feature>
<evidence type="ECO:0000313" key="5">
    <source>
        <dbReference type="EMBL" id="CAI4037187.1"/>
    </source>
</evidence>
<evidence type="ECO:0000256" key="3">
    <source>
        <dbReference type="ARBA" id="ARBA00023136"/>
    </source>
</evidence>
<keyword evidence="2 4" id="KW-1133">Transmembrane helix</keyword>
<dbReference type="AlphaFoldDB" id="A0AA35NDY9"/>
<comment type="similarity">
    <text evidence="4">Belongs to the AIM11 family.</text>
</comment>
<dbReference type="GeneID" id="80916400"/>
<keyword evidence="3 4" id="KW-0472">Membrane</keyword>
<evidence type="ECO:0000256" key="4">
    <source>
        <dbReference type="RuleBase" id="RU367098"/>
    </source>
</evidence>
<organism evidence="5 6">
    <name type="scientific">Saccharomyces mikatae IFO 1815</name>
    <dbReference type="NCBI Taxonomy" id="226126"/>
    <lineage>
        <taxon>Eukaryota</taxon>
        <taxon>Fungi</taxon>
        <taxon>Dikarya</taxon>
        <taxon>Ascomycota</taxon>
        <taxon>Saccharomycotina</taxon>
        <taxon>Saccharomycetes</taxon>
        <taxon>Saccharomycetales</taxon>
        <taxon>Saccharomycetaceae</taxon>
        <taxon>Saccharomyces</taxon>
    </lineage>
</organism>
<dbReference type="RefSeq" id="XP_056080304.1">
    <property type="nucleotide sequence ID" value="XM_056221820.1"/>
</dbReference>
<dbReference type="GO" id="GO:0016020">
    <property type="term" value="C:membrane"/>
    <property type="evidence" value="ECO:0007669"/>
    <property type="project" value="UniProtKB-SubCell"/>
</dbReference>
<keyword evidence="1 4" id="KW-0812">Transmembrane</keyword>
<gene>
    <name evidence="5" type="primary">SMKI02G0540</name>
    <name evidence="4" type="synonym">AIM11</name>
    <name evidence="5" type="ORF">SMKI_02G0540</name>
</gene>
<name>A0AA35NDY9_SACMI</name>
<dbReference type="InterPro" id="IPR038814">
    <property type="entry name" value="AIM11"/>
</dbReference>
<feature type="transmembrane region" description="Helical" evidence="4">
    <location>
        <begin position="87"/>
        <end position="109"/>
    </location>
</feature>
<sequence length="156" mass="17953">MLLDKNDRATVSSEDVTHFKDSYKKRRKIQMARFFGITIFTLITCRMAMKKMIITKAPLNTFQQNYAIPRIKVQTATGTQKNLASSLLVTTGMTLGIFGMGITGTCWSWDVSSFQELKQRLERRAKNEYVVTNMPLDKRNRQVVDALVETQKYLCK</sequence>
<evidence type="ECO:0000256" key="2">
    <source>
        <dbReference type="ARBA" id="ARBA00022989"/>
    </source>
</evidence>
<dbReference type="PANTHER" id="PTHR39136">
    <property type="entry name" value="ALTERED INHERITANCE OF MITOCHONDRIA PROTEIN 11"/>
    <property type="match status" value="1"/>
</dbReference>
<keyword evidence="6" id="KW-1185">Reference proteome</keyword>
<protein>
    <recommendedName>
        <fullName evidence="4">Altered inheritance of mitochondria protein 11</fullName>
    </recommendedName>
</protein>
<reference evidence="5" key="1">
    <citation type="submission" date="2022-10" db="EMBL/GenBank/DDBJ databases">
        <authorList>
            <person name="Byrne P K."/>
        </authorList>
    </citation>
    <scope>NUCLEOTIDE SEQUENCE</scope>
    <source>
        <strain evidence="5">IFO1815</strain>
    </source>
</reference>
<dbReference type="EMBL" id="OX365758">
    <property type="protein sequence ID" value="CAI4037187.1"/>
    <property type="molecule type" value="Genomic_DNA"/>
</dbReference>
<comment type="subcellular location">
    <subcellularLocation>
        <location evidence="4">Membrane</location>
        <topology evidence="4">Multi-pass membrane protein</topology>
    </subcellularLocation>
</comment>
<evidence type="ECO:0000256" key="1">
    <source>
        <dbReference type="ARBA" id="ARBA00022692"/>
    </source>
</evidence>
<dbReference type="Proteomes" id="UP001161438">
    <property type="component" value="Chromosome 2"/>
</dbReference>